<dbReference type="OMA" id="SQEYRIM"/>
<dbReference type="PANTHER" id="PTHR13088:SF3">
    <property type="entry name" value="FAS APOPTOTIC INHIBITORY MOLECULE 1"/>
    <property type="match status" value="1"/>
</dbReference>
<dbReference type="Gene3D" id="2.40.128.180">
    <property type="match status" value="2"/>
</dbReference>
<proteinExistence type="predicted"/>
<dbReference type="Pfam" id="PF06905">
    <property type="entry name" value="FAIM1"/>
    <property type="match status" value="1"/>
</dbReference>
<protein>
    <recommendedName>
        <fullName evidence="3">Fas apoptotic inhibitory molecule 1</fullName>
    </recommendedName>
</protein>
<dbReference type="PANTHER" id="PTHR13088">
    <property type="entry name" value="FAS APOPTOTIC INHIBITORY MOLECULE FAIM"/>
    <property type="match status" value="1"/>
</dbReference>
<evidence type="ECO:0000313" key="2">
    <source>
        <dbReference type="Proteomes" id="UP001142055"/>
    </source>
</evidence>
<accession>A0A9Q0RS20</accession>
<reference evidence="1" key="1">
    <citation type="submission" date="2022-12" db="EMBL/GenBank/DDBJ databases">
        <title>Genome assemblies of Blomia tropicalis.</title>
        <authorList>
            <person name="Cui Y."/>
        </authorList>
    </citation>
    <scope>NUCLEOTIDE SEQUENCE</scope>
    <source>
        <tissue evidence="1">Adult mites</tissue>
    </source>
</reference>
<sequence length="186" mass="21576">MSDLVATWEVPLYDRIHKIEFEHGTTTGRRMVRVDGEIISQVGWMFKLVGNESFEIKNENGDTFAKCEIAINACSGFTYEYILYVNGKQFKTFRDKQSKIMRTWHQEIGGKEWRIVLEKDTLDVWVNGQKRETNHEFAEEGTEIKFSLDDENEFGGCIRTVSSGNKKQGMDYQLLVNDMPIDQNNT</sequence>
<dbReference type="InterPro" id="IPR010695">
    <property type="entry name" value="FAIM1"/>
</dbReference>
<dbReference type="GO" id="GO:1902042">
    <property type="term" value="P:negative regulation of extrinsic apoptotic signaling pathway via death domain receptors"/>
    <property type="evidence" value="ECO:0007669"/>
    <property type="project" value="TreeGrafter"/>
</dbReference>
<dbReference type="Proteomes" id="UP001142055">
    <property type="component" value="Chromosome 1"/>
</dbReference>
<dbReference type="EMBL" id="JAPWDV010000001">
    <property type="protein sequence ID" value="KAJ6224361.1"/>
    <property type="molecule type" value="Genomic_DNA"/>
</dbReference>
<name>A0A9Q0RS20_BLOTA</name>
<dbReference type="OrthoDB" id="6262731at2759"/>
<gene>
    <name evidence="1" type="ORF">RDWZM_002906</name>
</gene>
<dbReference type="InterPro" id="IPR038513">
    <property type="entry name" value="FAIM1_dom_sf"/>
</dbReference>
<dbReference type="AlphaFoldDB" id="A0A9Q0RS20"/>
<evidence type="ECO:0008006" key="3">
    <source>
        <dbReference type="Google" id="ProtNLM"/>
    </source>
</evidence>
<comment type="caution">
    <text evidence="1">The sequence shown here is derived from an EMBL/GenBank/DDBJ whole genome shotgun (WGS) entry which is preliminary data.</text>
</comment>
<keyword evidence="2" id="KW-1185">Reference proteome</keyword>
<evidence type="ECO:0000313" key="1">
    <source>
        <dbReference type="EMBL" id="KAJ6224361.1"/>
    </source>
</evidence>
<organism evidence="1 2">
    <name type="scientific">Blomia tropicalis</name>
    <name type="common">Mite</name>
    <dbReference type="NCBI Taxonomy" id="40697"/>
    <lineage>
        <taxon>Eukaryota</taxon>
        <taxon>Metazoa</taxon>
        <taxon>Ecdysozoa</taxon>
        <taxon>Arthropoda</taxon>
        <taxon>Chelicerata</taxon>
        <taxon>Arachnida</taxon>
        <taxon>Acari</taxon>
        <taxon>Acariformes</taxon>
        <taxon>Sarcoptiformes</taxon>
        <taxon>Astigmata</taxon>
        <taxon>Glycyphagoidea</taxon>
        <taxon>Echimyopodidae</taxon>
        <taxon>Blomia</taxon>
    </lineage>
</organism>